<sequence length="72" mass="8545">PVRMLTEKFYLVEDLVDILPLSKQTIQVYIRTGKLPGRRIGKFYYVSQASLKEFLKGRDRKVIEEDEKTKRI</sequence>
<comment type="caution">
    <text evidence="2">The sequence shown here is derived from an EMBL/GenBank/DDBJ whole genome shotgun (WGS) entry which is preliminary data.</text>
</comment>
<dbReference type="EMBL" id="BARW01000694">
    <property type="protein sequence ID" value="GAI67962.1"/>
    <property type="molecule type" value="Genomic_DNA"/>
</dbReference>
<dbReference type="InterPro" id="IPR009061">
    <property type="entry name" value="DNA-bd_dom_put_sf"/>
</dbReference>
<accession>X1QHM6</accession>
<evidence type="ECO:0000259" key="1">
    <source>
        <dbReference type="Pfam" id="PF12728"/>
    </source>
</evidence>
<proteinExistence type="predicted"/>
<feature type="non-terminal residue" evidence="2">
    <location>
        <position position="1"/>
    </location>
</feature>
<evidence type="ECO:0000313" key="2">
    <source>
        <dbReference type="EMBL" id="GAI67962.1"/>
    </source>
</evidence>
<reference evidence="2" key="1">
    <citation type="journal article" date="2014" name="Front. Microbiol.">
        <title>High frequency of phylogenetically diverse reductive dehalogenase-homologous genes in deep subseafloor sedimentary metagenomes.</title>
        <authorList>
            <person name="Kawai M."/>
            <person name="Futagami T."/>
            <person name="Toyoda A."/>
            <person name="Takaki Y."/>
            <person name="Nishi S."/>
            <person name="Hori S."/>
            <person name="Arai W."/>
            <person name="Tsubouchi T."/>
            <person name="Morono Y."/>
            <person name="Uchiyama I."/>
            <person name="Ito T."/>
            <person name="Fujiyama A."/>
            <person name="Inagaki F."/>
            <person name="Takami H."/>
        </authorList>
    </citation>
    <scope>NUCLEOTIDE SEQUENCE</scope>
    <source>
        <strain evidence="2">Expedition CK06-06</strain>
    </source>
</reference>
<organism evidence="2">
    <name type="scientific">marine sediment metagenome</name>
    <dbReference type="NCBI Taxonomy" id="412755"/>
    <lineage>
        <taxon>unclassified sequences</taxon>
        <taxon>metagenomes</taxon>
        <taxon>ecological metagenomes</taxon>
    </lineage>
</organism>
<name>X1QHM6_9ZZZZ</name>
<feature type="domain" description="Helix-turn-helix" evidence="1">
    <location>
        <begin position="12"/>
        <end position="58"/>
    </location>
</feature>
<dbReference type="SUPFAM" id="SSF46955">
    <property type="entry name" value="Putative DNA-binding domain"/>
    <property type="match status" value="1"/>
</dbReference>
<protein>
    <recommendedName>
        <fullName evidence="1">Helix-turn-helix domain-containing protein</fullName>
    </recommendedName>
</protein>
<dbReference type="AlphaFoldDB" id="X1QHM6"/>
<gene>
    <name evidence="2" type="ORF">S12H4_02706</name>
</gene>
<dbReference type="InterPro" id="IPR041657">
    <property type="entry name" value="HTH_17"/>
</dbReference>
<dbReference type="Pfam" id="PF12728">
    <property type="entry name" value="HTH_17"/>
    <property type="match status" value="1"/>
</dbReference>